<name>A0A1Y1KJQ4_PHOPY</name>
<dbReference type="EMBL" id="GEZM01081400">
    <property type="protein sequence ID" value="JAV61652.1"/>
    <property type="molecule type" value="Transcribed_RNA"/>
</dbReference>
<keyword evidence="1" id="KW-0472">Membrane</keyword>
<evidence type="ECO:0000256" key="1">
    <source>
        <dbReference type="SAM" id="Phobius"/>
    </source>
</evidence>
<dbReference type="PANTHER" id="PTHR23524">
    <property type="entry name" value="TRANSPORTER, PUTATIVE (AFU_ORTHOLOGUE AFUA_8G04850)-RELATED"/>
    <property type="match status" value="1"/>
</dbReference>
<reference evidence="2" key="1">
    <citation type="journal article" date="2016" name="Sci. Rep.">
        <title>Molecular characterization of firefly nuptial gifts: a multi-omics approach sheds light on postcopulatory sexual selection.</title>
        <authorList>
            <person name="Al-Wathiqui N."/>
            <person name="Fallon T.R."/>
            <person name="South A."/>
            <person name="Weng J.K."/>
            <person name="Lewis S.M."/>
        </authorList>
    </citation>
    <scope>NUCLEOTIDE SEQUENCE</scope>
</reference>
<evidence type="ECO:0000313" key="2">
    <source>
        <dbReference type="EMBL" id="JAV61652.1"/>
    </source>
</evidence>
<dbReference type="AlphaFoldDB" id="A0A1Y1KJQ4"/>
<protein>
    <submittedName>
        <fullName evidence="2">Uncharacterized protein</fullName>
    </submittedName>
</protein>
<proteinExistence type="predicted"/>
<feature type="transmembrane region" description="Helical" evidence="1">
    <location>
        <begin position="142"/>
        <end position="162"/>
    </location>
</feature>
<keyword evidence="1" id="KW-0812">Transmembrane</keyword>
<keyword evidence="1" id="KW-1133">Transmembrane helix</keyword>
<accession>A0A1Y1KJQ4</accession>
<dbReference type="PANTHER" id="PTHR23524:SF1">
    <property type="entry name" value="MRH DOMAIN-CONTAINING PROTEIN-RELATED"/>
    <property type="match status" value="1"/>
</dbReference>
<feature type="transmembrane region" description="Helical" evidence="1">
    <location>
        <begin position="101"/>
        <end position="122"/>
    </location>
</feature>
<feature type="transmembrane region" description="Helical" evidence="1">
    <location>
        <begin position="6"/>
        <end position="23"/>
    </location>
</feature>
<organism evidence="2">
    <name type="scientific">Photinus pyralis</name>
    <name type="common">Common eastern firefly</name>
    <name type="synonym">Lampyris pyralis</name>
    <dbReference type="NCBI Taxonomy" id="7054"/>
    <lineage>
        <taxon>Eukaryota</taxon>
        <taxon>Metazoa</taxon>
        <taxon>Ecdysozoa</taxon>
        <taxon>Arthropoda</taxon>
        <taxon>Hexapoda</taxon>
        <taxon>Insecta</taxon>
        <taxon>Pterygota</taxon>
        <taxon>Neoptera</taxon>
        <taxon>Endopterygota</taxon>
        <taxon>Coleoptera</taxon>
        <taxon>Polyphaga</taxon>
        <taxon>Elateriformia</taxon>
        <taxon>Elateroidea</taxon>
        <taxon>Lampyridae</taxon>
        <taxon>Lampyrinae</taxon>
        <taxon>Photinus</taxon>
    </lineage>
</organism>
<sequence length="220" mass="23715">MGRAETSPSLLWFGLLLTVGYWWKCRATMVTAILPSLTDEGDLSDGRSPSRYKPNQRLSVAFSVESEATITPERYTRSLSNDSRNSRQQQDAVAKSAKPSALAGLVGLFTGCGALVALSLFLPLPARFGDIDGVTPGQAVSYSFYVVGAVSLAVALFVFIGLRNLKGEEGKGWTVLSGISERDAHARLGENDEGRIQRQVCMLQHVVGKSSKPPAWTNGH</sequence>